<dbReference type="EMBL" id="AP009044">
    <property type="protein sequence ID" value="BAQ21113.1"/>
    <property type="molecule type" value="Genomic_DNA"/>
</dbReference>
<organism evidence="1">
    <name type="scientific">Corynebacterium glutamicum (strain R)</name>
    <dbReference type="NCBI Taxonomy" id="340322"/>
    <lineage>
        <taxon>Bacteria</taxon>
        <taxon>Bacillati</taxon>
        <taxon>Actinomycetota</taxon>
        <taxon>Actinomycetes</taxon>
        <taxon>Mycobacteriales</taxon>
        <taxon>Corynebacteriaceae</taxon>
        <taxon>Corynebacterium</taxon>
    </lineage>
</organism>
<dbReference type="SUPFAM" id="SSF117987">
    <property type="entry name" value="CRISPR-associated protein"/>
    <property type="match status" value="2"/>
</dbReference>
<sequence>MPNLHLTKVPVHELLSQLKTDHNLKTLDLNDPVFRHRAIMGLFGAIDSKKPREHGGILFRLDQIPGQPPFFLVQSRISPQTQSYETRELPLPDYKEGDIVQFTTALNGVRRKTTENSGKRQTKVSPVPLFKPEDTDQFPFDTWVKEKMSSLFSDTEIVNHRRSVLKSKIHPNLTIQVDDVDGIATICDPEALRTVMSNGIGREKSYGCGLVSVRLIKGI</sequence>
<dbReference type="InterPro" id="IPR010179">
    <property type="entry name" value="CRISPR-assoc_prot_Cse3"/>
</dbReference>
<dbReference type="Gene3D" id="3.30.70.1210">
    <property type="entry name" value="Crispr-associated protein, domain 2"/>
    <property type="match status" value="1"/>
</dbReference>
<gene>
    <name evidence="1" type="ordered locus">cgR_6051</name>
</gene>
<accession>A0AB72VFS4</accession>
<proteinExistence type="predicted"/>
<name>A0AB72VFS4_CORGB</name>
<dbReference type="NCBIfam" id="TIGR01907">
    <property type="entry name" value="casE_Cse3"/>
    <property type="match status" value="1"/>
</dbReference>
<dbReference type="Proteomes" id="UP000006698">
    <property type="component" value="Chromosome"/>
</dbReference>
<protein>
    <submittedName>
        <fullName evidence="1">CRISPR-associated protein</fullName>
    </submittedName>
</protein>
<dbReference type="KEGG" id="cgt:cgR_6051"/>
<dbReference type="SMART" id="SM01101">
    <property type="entry name" value="CRISPR_assoc"/>
    <property type="match status" value="1"/>
</dbReference>
<evidence type="ECO:0000313" key="1">
    <source>
        <dbReference type="EMBL" id="BAQ21113.1"/>
    </source>
</evidence>
<dbReference type="Gene3D" id="3.30.70.1200">
    <property type="entry name" value="Crispr-associated protein, domain 1"/>
    <property type="match status" value="1"/>
</dbReference>
<dbReference type="CDD" id="cd09727">
    <property type="entry name" value="Cas6_I-E"/>
    <property type="match status" value="1"/>
</dbReference>
<reference evidence="1" key="1">
    <citation type="journal article" date="2007" name="Microbiology">
        <title>Comparative analysis of the Corynebacterium glutamicum group and complete genome sequence of strain R.</title>
        <authorList>
            <person name="Yukawa H."/>
            <person name="Omumasaba C.A."/>
            <person name="Nonaka H."/>
            <person name="Kos P."/>
            <person name="Okai N."/>
            <person name="Suzuki N."/>
            <person name="Suda M."/>
            <person name="Tsuge Y."/>
            <person name="Watanabe J."/>
            <person name="Ikeda Y."/>
            <person name="Vertes A.A."/>
            <person name="Inui M."/>
        </authorList>
    </citation>
    <scope>NUCLEOTIDE SEQUENCE</scope>
    <source>
        <strain evidence="1">R</strain>
    </source>
</reference>
<dbReference type="AlphaFoldDB" id="A0AB72VFS4"/>
<dbReference type="Pfam" id="PF08798">
    <property type="entry name" value="CRISPR_assoc"/>
    <property type="match status" value="1"/>
</dbReference>